<dbReference type="Proteomes" id="UP000005239">
    <property type="component" value="Unassembled WGS sequence"/>
</dbReference>
<dbReference type="EnsemblMetazoa" id="PPA36158.1">
    <property type="protein sequence ID" value="PPA36158.1"/>
    <property type="gene ID" value="WBGene00274527"/>
</dbReference>
<sequence length="623" mass="71405">MCDYHSEKGVSPEQLHGVNNAKTLRTQSIQIFIALFALESVTNSLCALIGIRPVYFGFFFYEIVLTTAFYFDSMMPFVYLWFILLTIFESHSRCRFFTARFFPCLLTIVSPPRRLIMEYDGYQLAIKTIIIISQVICVRITDKNAHIHTHFEFFGSIFAFEATNGLSGGLVGMLLVYPEFLPTDLSAPILAALRWITTYLYIILPFWNLAFILHTILSSNERCRLTAARITVLTFVLIWVAYPTFEYMGFWNSYNRMNLFYALSGIIKFSSECIEVINLLLLLGSFCCVDLKKTAALHRLLLITGVAVHLATNRIVGIHPSSNDPSIAYAWHALPLFFSVVYYFATRKHENDWKKGVEEQKIDPMNINDTDSGWELVKRPPWGEKTVSHSDGTEKILLVISLIRIIAYVFAGIIAWACKSHKKWFVLLFSLEAFAQTIVFLYEFLFVYENLHEAEPFCNFLVMLMQYANIVLTIAYMWAIYYFVFERKKEELKFFTVISFSALLIIAATATIASAVQGKESVCVSKAHVGWTWHLMVAGSIVEFLAIPLLVIAFKLRKSPRMKNTLKRWETCVVLIIAIVVRLPNIIQSFHSVPPHVQVFLRTLPLVYPIAFLIILVLIALKK</sequence>
<evidence type="ECO:0000313" key="1">
    <source>
        <dbReference type="EnsemblMetazoa" id="PPA36158.1"/>
    </source>
</evidence>
<reference evidence="2" key="1">
    <citation type="journal article" date="2008" name="Nat. Genet.">
        <title>The Pristionchus pacificus genome provides a unique perspective on nematode lifestyle and parasitism.</title>
        <authorList>
            <person name="Dieterich C."/>
            <person name="Clifton S.W."/>
            <person name="Schuster L.N."/>
            <person name="Chinwalla A."/>
            <person name="Delehaunty K."/>
            <person name="Dinkelacker I."/>
            <person name="Fulton L."/>
            <person name="Fulton R."/>
            <person name="Godfrey J."/>
            <person name="Minx P."/>
            <person name="Mitreva M."/>
            <person name="Roeseler W."/>
            <person name="Tian H."/>
            <person name="Witte H."/>
            <person name="Yang S.P."/>
            <person name="Wilson R.K."/>
            <person name="Sommer R.J."/>
        </authorList>
    </citation>
    <scope>NUCLEOTIDE SEQUENCE [LARGE SCALE GENOMIC DNA]</scope>
    <source>
        <strain evidence="2">PS312</strain>
    </source>
</reference>
<organism evidence="1 2">
    <name type="scientific">Pristionchus pacificus</name>
    <name type="common">Parasitic nematode worm</name>
    <dbReference type="NCBI Taxonomy" id="54126"/>
    <lineage>
        <taxon>Eukaryota</taxon>
        <taxon>Metazoa</taxon>
        <taxon>Ecdysozoa</taxon>
        <taxon>Nematoda</taxon>
        <taxon>Chromadorea</taxon>
        <taxon>Rhabditida</taxon>
        <taxon>Rhabditina</taxon>
        <taxon>Diplogasteromorpha</taxon>
        <taxon>Diplogasteroidea</taxon>
        <taxon>Neodiplogasteridae</taxon>
        <taxon>Pristionchus</taxon>
    </lineage>
</organism>
<name>A0A2A6CYQ8_PRIPA</name>
<keyword evidence="2" id="KW-1185">Reference proteome</keyword>
<accession>A0A2A6CYQ8</accession>
<protein>
    <submittedName>
        <fullName evidence="1">Uncharacterized protein</fullName>
    </submittedName>
</protein>
<evidence type="ECO:0000313" key="2">
    <source>
        <dbReference type="Proteomes" id="UP000005239"/>
    </source>
</evidence>
<proteinExistence type="predicted"/>
<gene>
    <name evidence="1" type="primary">WBGene00274527</name>
</gene>
<accession>A0A8R1YQT2</accession>
<dbReference type="AlphaFoldDB" id="A0A2A6CYQ8"/>
<reference evidence="1" key="2">
    <citation type="submission" date="2022-06" db="UniProtKB">
        <authorList>
            <consortium name="EnsemblMetazoa"/>
        </authorList>
    </citation>
    <scope>IDENTIFICATION</scope>
    <source>
        <strain evidence="1">PS312</strain>
    </source>
</reference>